<dbReference type="SUPFAM" id="SSF103473">
    <property type="entry name" value="MFS general substrate transporter"/>
    <property type="match status" value="1"/>
</dbReference>
<reference evidence="11" key="1">
    <citation type="journal article" date="2019" name="Int. J. Syst. Evol. Microbiol.">
        <title>The Global Catalogue of Microorganisms (GCM) 10K type strain sequencing project: providing services to taxonomists for standard genome sequencing and annotation.</title>
        <authorList>
            <consortium name="The Broad Institute Genomics Platform"/>
            <consortium name="The Broad Institute Genome Sequencing Center for Infectious Disease"/>
            <person name="Wu L."/>
            <person name="Ma J."/>
        </authorList>
    </citation>
    <scope>NUCLEOTIDE SEQUENCE [LARGE SCALE GENOMIC DNA]</scope>
    <source>
        <strain evidence="11">JCM 4816</strain>
    </source>
</reference>
<dbReference type="Gene3D" id="1.20.1250.20">
    <property type="entry name" value="MFS general substrate transporter like domains"/>
    <property type="match status" value="1"/>
</dbReference>
<comment type="subcellular location">
    <subcellularLocation>
        <location evidence="1">Cell membrane</location>
        <topology evidence="1">Multi-pass membrane protein</topology>
    </subcellularLocation>
</comment>
<dbReference type="CDD" id="cd17329">
    <property type="entry name" value="MFS_MdtH_MDR_like"/>
    <property type="match status" value="1"/>
</dbReference>
<dbReference type="PROSITE" id="PS50850">
    <property type="entry name" value="MFS"/>
    <property type="match status" value="1"/>
</dbReference>
<evidence type="ECO:0000256" key="4">
    <source>
        <dbReference type="ARBA" id="ARBA00022692"/>
    </source>
</evidence>
<dbReference type="InterPro" id="IPR005829">
    <property type="entry name" value="Sugar_transporter_CS"/>
</dbReference>
<dbReference type="Pfam" id="PF07690">
    <property type="entry name" value="MFS_1"/>
    <property type="match status" value="1"/>
</dbReference>
<dbReference type="InterPro" id="IPR036259">
    <property type="entry name" value="MFS_trans_sf"/>
</dbReference>
<dbReference type="Proteomes" id="UP001596174">
    <property type="component" value="Unassembled WGS sequence"/>
</dbReference>
<keyword evidence="4 8" id="KW-0812">Transmembrane</keyword>
<evidence type="ECO:0000256" key="1">
    <source>
        <dbReference type="ARBA" id="ARBA00004651"/>
    </source>
</evidence>
<proteinExistence type="predicted"/>
<keyword evidence="5 8" id="KW-1133">Transmembrane helix</keyword>
<feature type="transmembrane region" description="Helical" evidence="8">
    <location>
        <begin position="318"/>
        <end position="336"/>
    </location>
</feature>
<evidence type="ECO:0000256" key="7">
    <source>
        <dbReference type="SAM" id="MobiDB-lite"/>
    </source>
</evidence>
<evidence type="ECO:0000256" key="5">
    <source>
        <dbReference type="ARBA" id="ARBA00022989"/>
    </source>
</evidence>
<evidence type="ECO:0000313" key="10">
    <source>
        <dbReference type="EMBL" id="MFC5906054.1"/>
    </source>
</evidence>
<keyword evidence="2" id="KW-0813">Transport</keyword>
<feature type="transmembrane region" description="Helical" evidence="8">
    <location>
        <begin position="175"/>
        <end position="196"/>
    </location>
</feature>
<feature type="transmembrane region" description="Helical" evidence="8">
    <location>
        <begin position="384"/>
        <end position="404"/>
    </location>
</feature>
<feature type="transmembrane region" description="Helical" evidence="8">
    <location>
        <begin position="96"/>
        <end position="122"/>
    </location>
</feature>
<name>A0ABW1FV36_9ACTN</name>
<keyword evidence="11" id="KW-1185">Reference proteome</keyword>
<dbReference type="PROSITE" id="PS00216">
    <property type="entry name" value="SUGAR_TRANSPORT_1"/>
    <property type="match status" value="1"/>
</dbReference>
<feature type="transmembrane region" description="Helical" evidence="8">
    <location>
        <begin position="150"/>
        <end position="169"/>
    </location>
</feature>
<dbReference type="InterPro" id="IPR050171">
    <property type="entry name" value="MFS_Transporters"/>
</dbReference>
<dbReference type="PANTHER" id="PTHR23517">
    <property type="entry name" value="RESISTANCE PROTEIN MDTM, PUTATIVE-RELATED-RELATED"/>
    <property type="match status" value="1"/>
</dbReference>
<evidence type="ECO:0000259" key="9">
    <source>
        <dbReference type="PROSITE" id="PS50850"/>
    </source>
</evidence>
<dbReference type="InterPro" id="IPR011701">
    <property type="entry name" value="MFS"/>
</dbReference>
<keyword evidence="6 8" id="KW-0472">Membrane</keyword>
<evidence type="ECO:0000313" key="11">
    <source>
        <dbReference type="Proteomes" id="UP001596174"/>
    </source>
</evidence>
<comment type="caution">
    <text evidence="10">The sequence shown here is derived from an EMBL/GenBank/DDBJ whole genome shotgun (WGS) entry which is preliminary data.</text>
</comment>
<dbReference type="EMBL" id="JBHSQJ010000007">
    <property type="protein sequence ID" value="MFC5906054.1"/>
    <property type="molecule type" value="Genomic_DNA"/>
</dbReference>
<dbReference type="RefSeq" id="WP_380579098.1">
    <property type="nucleotide sequence ID" value="NZ_JBHSQJ010000007.1"/>
</dbReference>
<feature type="transmembrane region" description="Helical" evidence="8">
    <location>
        <begin position="54"/>
        <end position="76"/>
    </location>
</feature>
<feature type="domain" description="Major facilitator superfamily (MFS) profile" evidence="9">
    <location>
        <begin position="23"/>
        <end position="412"/>
    </location>
</feature>
<evidence type="ECO:0000256" key="8">
    <source>
        <dbReference type="SAM" id="Phobius"/>
    </source>
</evidence>
<gene>
    <name evidence="10" type="ORF">ACFP3V_02310</name>
</gene>
<dbReference type="PANTHER" id="PTHR23517:SF2">
    <property type="entry name" value="MULTIDRUG RESISTANCE PROTEIN MDTH"/>
    <property type="match status" value="1"/>
</dbReference>
<feature type="transmembrane region" description="Helical" evidence="8">
    <location>
        <begin position="232"/>
        <end position="254"/>
    </location>
</feature>
<feature type="region of interest" description="Disordered" evidence="7">
    <location>
        <begin position="413"/>
        <end position="439"/>
    </location>
</feature>
<dbReference type="InterPro" id="IPR020846">
    <property type="entry name" value="MFS_dom"/>
</dbReference>
<sequence>MSTPALTRLRSATRETVRGLPTTFWWLWTSTLVNRLGSFVVTFLALYLTVDRGFSAAFAGAVASAFGLGGVFGAVAGGVCADRLGRRPTLVAAQGLAALATAAMGLARAPWLIAVLAALLGFTSNAARPAIQAVMADVVPTADRVRAYSLNYWAINIGFAVSAAAAGFIAAHGYLLLFLGDAATTLLCALVVFLRIPETRPALPARPTAAPDNAADTASAVGMGTVLRDAAFMGLVGLTFLIAMVDGLGGTALPIEMGRNGFDAEAYGLVISLNGLLIVLAQIPLTRLTERRSRLLVLVTAALLDGVGFWLTDFAATLWFYALTVVVWTAGEMLRTPANMALVAELSPTHARGRYQGVYSLAWQGASFLAPLAAGAMLTGWGGSSVWSACLVLGLLCSAGYVRLLRGHRQTPEQASGLPAEQASGQAPVNADDPVGAAS</sequence>
<feature type="transmembrane region" description="Helical" evidence="8">
    <location>
        <begin position="25"/>
        <end position="47"/>
    </location>
</feature>
<evidence type="ECO:0000256" key="2">
    <source>
        <dbReference type="ARBA" id="ARBA00022448"/>
    </source>
</evidence>
<protein>
    <submittedName>
        <fullName evidence="10">MDR family MFS transporter</fullName>
    </submittedName>
</protein>
<evidence type="ECO:0000256" key="3">
    <source>
        <dbReference type="ARBA" id="ARBA00022475"/>
    </source>
</evidence>
<feature type="transmembrane region" description="Helical" evidence="8">
    <location>
        <begin position="357"/>
        <end position="378"/>
    </location>
</feature>
<feature type="transmembrane region" description="Helical" evidence="8">
    <location>
        <begin position="266"/>
        <end position="283"/>
    </location>
</feature>
<organism evidence="10 11">
    <name type="scientific">Streptacidiphilus monticola</name>
    <dbReference type="NCBI Taxonomy" id="2161674"/>
    <lineage>
        <taxon>Bacteria</taxon>
        <taxon>Bacillati</taxon>
        <taxon>Actinomycetota</taxon>
        <taxon>Actinomycetes</taxon>
        <taxon>Kitasatosporales</taxon>
        <taxon>Streptomycetaceae</taxon>
        <taxon>Streptacidiphilus</taxon>
    </lineage>
</organism>
<evidence type="ECO:0000256" key="6">
    <source>
        <dbReference type="ARBA" id="ARBA00023136"/>
    </source>
</evidence>
<accession>A0ABW1FV36</accession>
<keyword evidence="3" id="KW-1003">Cell membrane</keyword>